<feature type="domain" description="OmpR/PhoB-type" evidence="7">
    <location>
        <begin position="124"/>
        <end position="220"/>
    </location>
</feature>
<sequence length="224" mass="25094">MKFLLVEDNQELANAICSRMQMDGHVIDHAAVLSDAVAFSETGEYDLILLDIMLPDGDGRSFLKRHRDSQMDTPVIVLTARSQVSDRISMLDLGADDYVTKPFDHEELQARCRAVLRRKSGAAQTVMTLGDVSFDPVAGHLVVAGSPRTLRNRELRLLELFFNAPGQIFPKHKLFDRLFSYDDDVSENAIEVYIGRLRKHLEGSSLAITTLRGLGYRLDQGDES</sequence>
<dbReference type="Gene3D" id="3.40.50.2300">
    <property type="match status" value="1"/>
</dbReference>
<feature type="modified residue" description="4-aspartylphosphate" evidence="4">
    <location>
        <position position="51"/>
    </location>
</feature>
<comment type="caution">
    <text evidence="8">The sequence shown here is derived from an EMBL/GenBank/DDBJ whole genome shotgun (WGS) entry which is preliminary data.</text>
</comment>
<dbReference type="SMART" id="SM00448">
    <property type="entry name" value="REC"/>
    <property type="match status" value="1"/>
</dbReference>
<name>A0ABT4W536_9RHOB</name>
<protein>
    <submittedName>
        <fullName evidence="8">Response regulator transcription factor</fullName>
    </submittedName>
</protein>
<dbReference type="RefSeq" id="WP_271055335.1">
    <property type="nucleotide sequence ID" value="NZ_JAQIIO010000012.1"/>
</dbReference>
<dbReference type="InterPro" id="IPR001789">
    <property type="entry name" value="Sig_transdc_resp-reg_receiver"/>
</dbReference>
<reference evidence="8 9" key="1">
    <citation type="submission" date="2023-01" db="EMBL/GenBank/DDBJ databases">
        <authorList>
            <person name="Yoon J.-W."/>
        </authorList>
    </citation>
    <scope>NUCLEOTIDE SEQUENCE [LARGE SCALE GENOMIC DNA]</scope>
    <source>
        <strain evidence="8 9">KMU-50</strain>
    </source>
</reference>
<keyword evidence="4" id="KW-0597">Phosphoprotein</keyword>
<evidence type="ECO:0000259" key="6">
    <source>
        <dbReference type="PROSITE" id="PS50110"/>
    </source>
</evidence>
<keyword evidence="1" id="KW-0805">Transcription regulation</keyword>
<organism evidence="8 9">
    <name type="scientific">Aliiroseovarius salicola</name>
    <dbReference type="NCBI Taxonomy" id="3009082"/>
    <lineage>
        <taxon>Bacteria</taxon>
        <taxon>Pseudomonadati</taxon>
        <taxon>Pseudomonadota</taxon>
        <taxon>Alphaproteobacteria</taxon>
        <taxon>Rhodobacterales</taxon>
        <taxon>Paracoccaceae</taxon>
        <taxon>Aliiroseovarius</taxon>
    </lineage>
</organism>
<evidence type="ECO:0000256" key="2">
    <source>
        <dbReference type="ARBA" id="ARBA00023125"/>
    </source>
</evidence>
<accession>A0ABT4W536</accession>
<dbReference type="EMBL" id="JAQIIO010000012">
    <property type="protein sequence ID" value="MDA5095623.1"/>
    <property type="molecule type" value="Genomic_DNA"/>
</dbReference>
<evidence type="ECO:0000256" key="1">
    <source>
        <dbReference type="ARBA" id="ARBA00023015"/>
    </source>
</evidence>
<proteinExistence type="predicted"/>
<evidence type="ECO:0000259" key="7">
    <source>
        <dbReference type="PROSITE" id="PS51755"/>
    </source>
</evidence>
<dbReference type="PANTHER" id="PTHR48111:SF67">
    <property type="entry name" value="TRANSCRIPTIONAL REGULATORY PROTEIN TCTD"/>
    <property type="match status" value="1"/>
</dbReference>
<keyword evidence="9" id="KW-1185">Reference proteome</keyword>
<dbReference type="InterPro" id="IPR011006">
    <property type="entry name" value="CheY-like_superfamily"/>
</dbReference>
<dbReference type="SUPFAM" id="SSF46894">
    <property type="entry name" value="C-terminal effector domain of the bipartite response regulators"/>
    <property type="match status" value="1"/>
</dbReference>
<dbReference type="CDD" id="cd00383">
    <property type="entry name" value="trans_reg_C"/>
    <property type="match status" value="1"/>
</dbReference>
<dbReference type="Pfam" id="PF00486">
    <property type="entry name" value="Trans_reg_C"/>
    <property type="match status" value="1"/>
</dbReference>
<evidence type="ECO:0000256" key="4">
    <source>
        <dbReference type="PROSITE-ProRule" id="PRU00169"/>
    </source>
</evidence>
<dbReference type="PROSITE" id="PS51755">
    <property type="entry name" value="OMPR_PHOB"/>
    <property type="match status" value="1"/>
</dbReference>
<dbReference type="Gene3D" id="1.10.10.10">
    <property type="entry name" value="Winged helix-like DNA-binding domain superfamily/Winged helix DNA-binding domain"/>
    <property type="match status" value="1"/>
</dbReference>
<evidence type="ECO:0000313" key="9">
    <source>
        <dbReference type="Proteomes" id="UP001528040"/>
    </source>
</evidence>
<dbReference type="InterPro" id="IPR001867">
    <property type="entry name" value="OmpR/PhoB-type_DNA-bd"/>
</dbReference>
<dbReference type="SMART" id="SM00862">
    <property type="entry name" value="Trans_reg_C"/>
    <property type="match status" value="1"/>
</dbReference>
<dbReference type="Proteomes" id="UP001528040">
    <property type="component" value="Unassembled WGS sequence"/>
</dbReference>
<keyword evidence="3" id="KW-0804">Transcription</keyword>
<evidence type="ECO:0000256" key="3">
    <source>
        <dbReference type="ARBA" id="ARBA00023163"/>
    </source>
</evidence>
<evidence type="ECO:0000256" key="5">
    <source>
        <dbReference type="PROSITE-ProRule" id="PRU01091"/>
    </source>
</evidence>
<keyword evidence="2 5" id="KW-0238">DNA-binding</keyword>
<dbReference type="Pfam" id="PF00072">
    <property type="entry name" value="Response_reg"/>
    <property type="match status" value="1"/>
</dbReference>
<dbReference type="PANTHER" id="PTHR48111">
    <property type="entry name" value="REGULATOR OF RPOS"/>
    <property type="match status" value="1"/>
</dbReference>
<dbReference type="Gene3D" id="6.10.250.690">
    <property type="match status" value="1"/>
</dbReference>
<dbReference type="InterPro" id="IPR039420">
    <property type="entry name" value="WalR-like"/>
</dbReference>
<feature type="DNA-binding region" description="OmpR/PhoB-type" evidence="5">
    <location>
        <begin position="124"/>
        <end position="220"/>
    </location>
</feature>
<feature type="domain" description="Response regulatory" evidence="6">
    <location>
        <begin position="2"/>
        <end position="116"/>
    </location>
</feature>
<dbReference type="SUPFAM" id="SSF52172">
    <property type="entry name" value="CheY-like"/>
    <property type="match status" value="1"/>
</dbReference>
<evidence type="ECO:0000313" key="8">
    <source>
        <dbReference type="EMBL" id="MDA5095623.1"/>
    </source>
</evidence>
<dbReference type="InterPro" id="IPR016032">
    <property type="entry name" value="Sig_transdc_resp-reg_C-effctor"/>
</dbReference>
<dbReference type="InterPro" id="IPR036388">
    <property type="entry name" value="WH-like_DNA-bd_sf"/>
</dbReference>
<dbReference type="PROSITE" id="PS50110">
    <property type="entry name" value="RESPONSE_REGULATORY"/>
    <property type="match status" value="1"/>
</dbReference>
<gene>
    <name evidence="8" type="ORF">O2N63_16150</name>
</gene>